<dbReference type="RefSeq" id="WP_053232112.1">
    <property type="nucleotide sequence ID" value="NZ_CP011125.1"/>
</dbReference>
<evidence type="ECO:0008006" key="3">
    <source>
        <dbReference type="Google" id="ProtNLM"/>
    </source>
</evidence>
<dbReference type="AlphaFoldDB" id="A0A0F6SE96"/>
<organism evidence="1 2">
    <name type="scientific">Sandaracinus amylolyticus</name>
    <dbReference type="NCBI Taxonomy" id="927083"/>
    <lineage>
        <taxon>Bacteria</taxon>
        <taxon>Pseudomonadati</taxon>
        <taxon>Myxococcota</taxon>
        <taxon>Polyangia</taxon>
        <taxon>Polyangiales</taxon>
        <taxon>Sandaracinaceae</taxon>
        <taxon>Sandaracinus</taxon>
    </lineage>
</organism>
<dbReference type="EMBL" id="CP011125">
    <property type="protein sequence ID" value="AKF04809.1"/>
    <property type="molecule type" value="Genomic_DNA"/>
</dbReference>
<gene>
    <name evidence="1" type="ORF">DB32_001958</name>
</gene>
<dbReference type="Proteomes" id="UP000034883">
    <property type="component" value="Chromosome"/>
</dbReference>
<proteinExistence type="predicted"/>
<reference evidence="1 2" key="1">
    <citation type="submission" date="2015-03" db="EMBL/GenBank/DDBJ databases">
        <title>Genome assembly of Sandaracinus amylolyticus DSM 53668.</title>
        <authorList>
            <person name="Sharma G."/>
            <person name="Subramanian S."/>
        </authorList>
    </citation>
    <scope>NUCLEOTIDE SEQUENCE [LARGE SCALE GENOMIC DNA]</scope>
    <source>
        <strain evidence="1 2">DSM 53668</strain>
    </source>
</reference>
<name>A0A0F6SE96_9BACT</name>
<evidence type="ECO:0000313" key="2">
    <source>
        <dbReference type="Proteomes" id="UP000034883"/>
    </source>
</evidence>
<dbReference type="KEGG" id="samy:DB32_001958"/>
<sequence length="258" mass="29793">MQEGGRSLTLRSETRRTSEIDARTRDAMWALFERYYADVRRDVFERDLSSKQYVILLLDEGDESVQGFSTVQVYRRVIDGRAVQVVFSGDTVIERAYWGQGVVQRAYAALFLKVKLERPSEPLYYFLLSKGYKTYLLLTRSYPEHWPRHDRATPAHVRAILDTLSREKFGELYDARSGVVRVPSAEGRLRDDVAPIHDGLMADPDIRFFAKINPGYVDAHELCCIAPVTWLTPVRYVVSRSARVLSSRLRAPMLEKRR</sequence>
<protein>
    <recommendedName>
        <fullName evidence="3">N-acetyltransferase domain-containing protein</fullName>
    </recommendedName>
</protein>
<evidence type="ECO:0000313" key="1">
    <source>
        <dbReference type="EMBL" id="AKF04809.1"/>
    </source>
</evidence>
<dbReference type="OrthoDB" id="333393at2"/>
<accession>A0A0F6SE96</accession>
<dbReference type="STRING" id="927083.DB32_001958"/>
<keyword evidence="2" id="KW-1185">Reference proteome</keyword>